<dbReference type="PROSITE" id="PS51375">
    <property type="entry name" value="PPR"/>
    <property type="match status" value="1"/>
</dbReference>
<keyword evidence="1" id="KW-0677">Repeat</keyword>
<dbReference type="InterPro" id="IPR011990">
    <property type="entry name" value="TPR-like_helical_dom_sf"/>
</dbReference>
<evidence type="ECO:0008006" key="5">
    <source>
        <dbReference type="Google" id="ProtNLM"/>
    </source>
</evidence>
<proteinExistence type="predicted"/>
<comment type="caution">
    <text evidence="3">The sequence shown here is derived from an EMBL/GenBank/DDBJ whole genome shotgun (WGS) entry which is preliminary data.</text>
</comment>
<dbReference type="Proteomes" id="UP001188597">
    <property type="component" value="Unassembled WGS sequence"/>
</dbReference>
<dbReference type="NCBIfam" id="TIGR00756">
    <property type="entry name" value="PPR"/>
    <property type="match status" value="1"/>
</dbReference>
<dbReference type="Pfam" id="PF13041">
    <property type="entry name" value="PPR_2"/>
    <property type="match status" value="1"/>
</dbReference>
<dbReference type="GO" id="GO:0009451">
    <property type="term" value="P:RNA modification"/>
    <property type="evidence" value="ECO:0007669"/>
    <property type="project" value="InterPro"/>
</dbReference>
<accession>A0AA89B5Z5</accession>
<evidence type="ECO:0000256" key="2">
    <source>
        <dbReference type="PROSITE-ProRule" id="PRU00708"/>
    </source>
</evidence>
<dbReference type="Gene3D" id="1.25.40.10">
    <property type="entry name" value="Tetratricopeptide repeat domain"/>
    <property type="match status" value="1"/>
</dbReference>
<organism evidence="3 4">
    <name type="scientific">Escallonia herrerae</name>
    <dbReference type="NCBI Taxonomy" id="1293975"/>
    <lineage>
        <taxon>Eukaryota</taxon>
        <taxon>Viridiplantae</taxon>
        <taxon>Streptophyta</taxon>
        <taxon>Embryophyta</taxon>
        <taxon>Tracheophyta</taxon>
        <taxon>Spermatophyta</taxon>
        <taxon>Magnoliopsida</taxon>
        <taxon>eudicotyledons</taxon>
        <taxon>Gunneridae</taxon>
        <taxon>Pentapetalae</taxon>
        <taxon>asterids</taxon>
        <taxon>campanulids</taxon>
        <taxon>Escalloniales</taxon>
        <taxon>Escalloniaceae</taxon>
        <taxon>Escallonia</taxon>
    </lineage>
</organism>
<dbReference type="InterPro" id="IPR046960">
    <property type="entry name" value="PPR_At4g14850-like_plant"/>
</dbReference>
<dbReference type="GO" id="GO:0003723">
    <property type="term" value="F:RNA binding"/>
    <property type="evidence" value="ECO:0007669"/>
    <property type="project" value="InterPro"/>
</dbReference>
<dbReference type="AlphaFoldDB" id="A0AA89B5Z5"/>
<keyword evidence="4" id="KW-1185">Reference proteome</keyword>
<evidence type="ECO:0000256" key="1">
    <source>
        <dbReference type="ARBA" id="ARBA00022737"/>
    </source>
</evidence>
<feature type="repeat" description="PPR" evidence="2">
    <location>
        <begin position="6"/>
        <end position="40"/>
    </location>
</feature>
<dbReference type="InterPro" id="IPR002885">
    <property type="entry name" value="PPR_rpt"/>
</dbReference>
<dbReference type="PANTHER" id="PTHR47926">
    <property type="entry name" value="PENTATRICOPEPTIDE REPEAT-CONTAINING PROTEIN"/>
    <property type="match status" value="1"/>
</dbReference>
<reference evidence="3" key="1">
    <citation type="submission" date="2022-12" db="EMBL/GenBank/DDBJ databases">
        <title>Draft genome assemblies for two species of Escallonia (Escalloniales).</title>
        <authorList>
            <person name="Chanderbali A."/>
            <person name="Dervinis C."/>
            <person name="Anghel I."/>
            <person name="Soltis D."/>
            <person name="Soltis P."/>
            <person name="Zapata F."/>
        </authorList>
    </citation>
    <scope>NUCLEOTIDE SEQUENCE</scope>
    <source>
        <strain evidence="3">UCBG64.0493</strain>
        <tissue evidence="3">Leaf</tissue>
    </source>
</reference>
<protein>
    <recommendedName>
        <fullName evidence="5">Pentatricopeptide repeat-containing protein</fullName>
    </recommendedName>
</protein>
<evidence type="ECO:0000313" key="3">
    <source>
        <dbReference type="EMBL" id="KAK3027523.1"/>
    </source>
</evidence>
<dbReference type="EMBL" id="JAVXUP010000456">
    <property type="protein sequence ID" value="KAK3027523.1"/>
    <property type="molecule type" value="Genomic_DNA"/>
</dbReference>
<gene>
    <name evidence="3" type="ORF">RJ639_040238</name>
</gene>
<name>A0AA89B5Z5_9ASTE</name>
<sequence length="137" mass="15605">MDEKKDLVSWSAMISCFTHNGMESQSIAMFADMLRFGECPNEFCFTTVIQACCRPDYARTGMILFGFVMKTGYFESDLWFGCALIHLFAKRRGNMGYAKKMCISSLSVLLTAVDFFMREHCILFGEVSHVLWGSIVE</sequence>
<evidence type="ECO:0000313" key="4">
    <source>
        <dbReference type="Proteomes" id="UP001188597"/>
    </source>
</evidence>